<proteinExistence type="inferred from homology"/>
<evidence type="ECO:0000256" key="1">
    <source>
        <dbReference type="ARBA" id="ARBA00007129"/>
    </source>
</evidence>
<dbReference type="Gene3D" id="3.20.90.10">
    <property type="entry name" value="Tubby Protein, Chain A"/>
    <property type="match status" value="1"/>
</dbReference>
<evidence type="ECO:0000256" key="2">
    <source>
        <dbReference type="SAM" id="MobiDB-lite"/>
    </source>
</evidence>
<reference evidence="4" key="1">
    <citation type="submission" date="2021-02" db="EMBL/GenBank/DDBJ databases">
        <authorList>
            <person name="Dougan E. K."/>
            <person name="Rhodes N."/>
            <person name="Thang M."/>
            <person name="Chan C."/>
        </authorList>
    </citation>
    <scope>NUCLEOTIDE SEQUENCE</scope>
</reference>
<dbReference type="InterPro" id="IPR025659">
    <property type="entry name" value="Tubby-like_C"/>
</dbReference>
<feature type="region of interest" description="Disordered" evidence="2">
    <location>
        <begin position="37"/>
        <end position="65"/>
    </location>
</feature>
<dbReference type="Pfam" id="PF01167">
    <property type="entry name" value="Tub"/>
    <property type="match status" value="1"/>
</dbReference>
<evidence type="ECO:0000259" key="3">
    <source>
        <dbReference type="Pfam" id="PF01167"/>
    </source>
</evidence>
<organism evidence="4 5">
    <name type="scientific">Symbiodinium pilosum</name>
    <name type="common">Dinoflagellate</name>
    <dbReference type="NCBI Taxonomy" id="2952"/>
    <lineage>
        <taxon>Eukaryota</taxon>
        <taxon>Sar</taxon>
        <taxon>Alveolata</taxon>
        <taxon>Dinophyceae</taxon>
        <taxon>Suessiales</taxon>
        <taxon>Symbiodiniaceae</taxon>
        <taxon>Symbiodinium</taxon>
    </lineage>
</organism>
<dbReference type="AlphaFoldDB" id="A0A812V9L5"/>
<dbReference type="SUPFAM" id="SSF54518">
    <property type="entry name" value="Tubby C-terminal domain-like"/>
    <property type="match status" value="1"/>
</dbReference>
<comment type="caution">
    <text evidence="4">The sequence shown here is derived from an EMBL/GenBank/DDBJ whole genome shotgun (WGS) entry which is preliminary data.</text>
</comment>
<protein>
    <submittedName>
        <fullName evidence="4">TULP3 protein</fullName>
    </submittedName>
</protein>
<feature type="compositionally biased region" description="Polar residues" evidence="2">
    <location>
        <begin position="37"/>
        <end position="62"/>
    </location>
</feature>
<dbReference type="EMBL" id="CAJNIZ010042225">
    <property type="protein sequence ID" value="CAE7622208.1"/>
    <property type="molecule type" value="Genomic_DNA"/>
</dbReference>
<name>A0A812V9L5_SYMPI</name>
<comment type="similarity">
    <text evidence="1">Belongs to the TUB family.</text>
</comment>
<dbReference type="PANTHER" id="PTHR16517">
    <property type="entry name" value="TUBBY-RELATED"/>
    <property type="match status" value="1"/>
</dbReference>
<evidence type="ECO:0000313" key="5">
    <source>
        <dbReference type="Proteomes" id="UP000649617"/>
    </source>
</evidence>
<feature type="domain" description="Tubby C-terminal" evidence="3">
    <location>
        <begin position="186"/>
        <end position="381"/>
    </location>
</feature>
<dbReference type="PANTHER" id="PTHR16517:SF7">
    <property type="entry name" value="PROTEIN KING TUBBY"/>
    <property type="match status" value="1"/>
</dbReference>
<keyword evidence="5" id="KW-1185">Reference proteome</keyword>
<evidence type="ECO:0000313" key="4">
    <source>
        <dbReference type="EMBL" id="CAE7622208.1"/>
    </source>
</evidence>
<dbReference type="Proteomes" id="UP000649617">
    <property type="component" value="Unassembled WGS sequence"/>
</dbReference>
<dbReference type="OrthoDB" id="8775810at2759"/>
<gene>
    <name evidence="4" type="primary">TULP3</name>
    <name evidence="4" type="ORF">SPIL2461_LOCUS16297</name>
</gene>
<dbReference type="InterPro" id="IPR000007">
    <property type="entry name" value="Tubby_C"/>
</dbReference>
<sequence>MPELPVPAAAVRNGHGHSADCGRMLLAAALGAHSKLSPANQSRLAPSSPTSPFSPWQKSSEGTPARRVADEYMEDGDARLQKESDQVKQDGEEQKAGFGWYLMRSALNGLRSPSKQDAEQEQPRVQKNHSLDLMESMEEGHAHEITTDFVVPLRRSSKLWRFRVLRSEDKLSARLVTDAGDFLMYASVRLEAHRIDFHLYDSCQKDLFNPARPAFTMSFNSSRDEWRLVAEQCQACHYVPPHLSCAAHGKQQVAVIKHRQAAVGEGISNIMEVRIPGLYQNDTSVIWCPMLGMPDLADAEESNEIQQLITRKPVWNEQVQSLVLDFKGRNIVSSAKNFQLALRQKPQHVICQYGKLGPTNFGLDFRYPMSVIQAFGAAMSTLFWT</sequence>
<accession>A0A812V9L5</accession>
<dbReference type="PRINTS" id="PR01573">
    <property type="entry name" value="SUPERTUBBY"/>
</dbReference>